<organism evidence="3">
    <name type="scientific">Taenia asiatica</name>
    <name type="common">Asian tapeworm</name>
    <dbReference type="NCBI Taxonomy" id="60517"/>
    <lineage>
        <taxon>Eukaryota</taxon>
        <taxon>Metazoa</taxon>
        <taxon>Spiralia</taxon>
        <taxon>Lophotrochozoa</taxon>
        <taxon>Platyhelminthes</taxon>
        <taxon>Cestoda</taxon>
        <taxon>Eucestoda</taxon>
        <taxon>Cyclophyllidea</taxon>
        <taxon>Taeniidae</taxon>
        <taxon>Taenia</taxon>
    </lineage>
</organism>
<accession>A0A0R3WEM9</accession>
<dbReference type="WBParaSite" id="TASK_0000928501-mRNA-1">
    <property type="protein sequence ID" value="TASK_0000928501-mRNA-1"/>
    <property type="gene ID" value="TASK_0000928501"/>
</dbReference>
<dbReference type="AlphaFoldDB" id="A0A0R3WEM9"/>
<reference evidence="1 2" key="2">
    <citation type="submission" date="2018-11" db="EMBL/GenBank/DDBJ databases">
        <authorList>
            <consortium name="Pathogen Informatics"/>
        </authorList>
    </citation>
    <scope>NUCLEOTIDE SEQUENCE [LARGE SCALE GENOMIC DNA]</scope>
</reference>
<dbReference type="OrthoDB" id="7442607at2759"/>
<name>A0A0R3WEM9_TAEAS</name>
<gene>
    <name evidence="1" type="ORF">TASK_LOCUS9286</name>
</gene>
<evidence type="ECO:0000313" key="2">
    <source>
        <dbReference type="Proteomes" id="UP000282613"/>
    </source>
</evidence>
<protein>
    <submittedName>
        <fullName evidence="3">GST N-terminal domain-containing protein</fullName>
    </submittedName>
</protein>
<proteinExistence type="predicted"/>
<evidence type="ECO:0000313" key="1">
    <source>
        <dbReference type="EMBL" id="VDK42651.1"/>
    </source>
</evidence>
<dbReference type="Proteomes" id="UP000282613">
    <property type="component" value="Unassembled WGS sequence"/>
</dbReference>
<sequence>MAGDVTAPNGNLLVNRLQIYISRYHIVRYLTEEEVAVRQQSGGGCGNELVAHLEHVGTYVIPEIRDLAPKDCNLYEFRSLDIYLSAPALFPVDAY</sequence>
<evidence type="ECO:0000313" key="3">
    <source>
        <dbReference type="WBParaSite" id="TASK_0000928501-mRNA-1"/>
    </source>
</evidence>
<keyword evidence="2" id="KW-1185">Reference proteome</keyword>
<reference evidence="3" key="1">
    <citation type="submission" date="2017-02" db="UniProtKB">
        <authorList>
            <consortium name="WormBaseParasite"/>
        </authorList>
    </citation>
    <scope>IDENTIFICATION</scope>
</reference>
<dbReference type="EMBL" id="UYRS01019074">
    <property type="protein sequence ID" value="VDK42651.1"/>
    <property type="molecule type" value="Genomic_DNA"/>
</dbReference>